<dbReference type="AlphaFoldDB" id="A0AAP0N5X1"/>
<reference evidence="1 2" key="1">
    <citation type="submission" date="2024-05" db="EMBL/GenBank/DDBJ databases">
        <title>Haplotype-resolved chromosome-level genome assembly of Huyou (Citrus changshanensis).</title>
        <authorList>
            <person name="Miao C."/>
            <person name="Chen W."/>
            <person name="Wu Y."/>
            <person name="Wang L."/>
            <person name="Zhao S."/>
            <person name="Grierson D."/>
            <person name="Xu C."/>
            <person name="Chen K."/>
        </authorList>
    </citation>
    <scope>NUCLEOTIDE SEQUENCE [LARGE SCALE GENOMIC DNA]</scope>
    <source>
        <strain evidence="1">01-14</strain>
        <tissue evidence="1">Leaf</tissue>
    </source>
</reference>
<sequence>MCVSIEALAMAGVDCDERGMDIKEWKLKDSEPPPPHLFADHYNIDEDDGDCHSNFAHQIQKMLRFINMAVKAILGVLVTATMEIRKRFMA</sequence>
<evidence type="ECO:0000313" key="2">
    <source>
        <dbReference type="Proteomes" id="UP001428341"/>
    </source>
</evidence>
<dbReference type="Proteomes" id="UP001428341">
    <property type="component" value="Unassembled WGS sequence"/>
</dbReference>
<name>A0AAP0N5X1_9ROSI</name>
<keyword evidence="2" id="KW-1185">Reference proteome</keyword>
<proteinExistence type="predicted"/>
<comment type="caution">
    <text evidence="1">The sequence shown here is derived from an EMBL/GenBank/DDBJ whole genome shotgun (WGS) entry which is preliminary data.</text>
</comment>
<dbReference type="EMBL" id="JBCGBO010000001">
    <property type="protein sequence ID" value="KAK9230739.1"/>
    <property type="molecule type" value="Genomic_DNA"/>
</dbReference>
<gene>
    <name evidence="1" type="ORF">WN944_023711</name>
</gene>
<protein>
    <submittedName>
        <fullName evidence="1">Uncharacterized protein</fullName>
    </submittedName>
</protein>
<evidence type="ECO:0000313" key="1">
    <source>
        <dbReference type="EMBL" id="KAK9230739.1"/>
    </source>
</evidence>
<accession>A0AAP0N5X1</accession>
<organism evidence="1 2">
    <name type="scientific">Citrus x changshan-huyou</name>
    <dbReference type="NCBI Taxonomy" id="2935761"/>
    <lineage>
        <taxon>Eukaryota</taxon>
        <taxon>Viridiplantae</taxon>
        <taxon>Streptophyta</taxon>
        <taxon>Embryophyta</taxon>
        <taxon>Tracheophyta</taxon>
        <taxon>Spermatophyta</taxon>
        <taxon>Magnoliopsida</taxon>
        <taxon>eudicotyledons</taxon>
        <taxon>Gunneridae</taxon>
        <taxon>Pentapetalae</taxon>
        <taxon>rosids</taxon>
        <taxon>malvids</taxon>
        <taxon>Sapindales</taxon>
        <taxon>Rutaceae</taxon>
        <taxon>Aurantioideae</taxon>
        <taxon>Citrus</taxon>
    </lineage>
</organism>